<keyword evidence="15" id="KW-1185">Reference proteome</keyword>
<gene>
    <name evidence="14" type="ORF">PMACD_LOCUS3190</name>
</gene>
<dbReference type="PROSITE" id="PS00134">
    <property type="entry name" value="TRYPSIN_HIS"/>
    <property type="match status" value="1"/>
</dbReference>
<evidence type="ECO:0000256" key="4">
    <source>
        <dbReference type="ARBA" id="ARBA00022670"/>
    </source>
</evidence>
<dbReference type="PRINTS" id="PR00722">
    <property type="entry name" value="CHYMOTRYPSIN"/>
</dbReference>
<evidence type="ECO:0000256" key="6">
    <source>
        <dbReference type="ARBA" id="ARBA00022825"/>
    </source>
</evidence>
<comment type="subcellular location">
    <subcellularLocation>
        <location evidence="1">Secreted</location>
        <location evidence="1">Extracellular space</location>
    </subcellularLocation>
</comment>
<comment type="function">
    <text evidence="9">Fibrinolytic activity; shows preferential cleavage of Arg-Gly bonds in all three fibrinogen chains. Contact with the caterpillars causes severe bleeding, due the anticoagulant effect of the protein.</text>
</comment>
<dbReference type="GO" id="GO:0004252">
    <property type="term" value="F:serine-type endopeptidase activity"/>
    <property type="evidence" value="ECO:0007669"/>
    <property type="project" value="InterPro"/>
</dbReference>
<dbReference type="PANTHER" id="PTHR24276">
    <property type="entry name" value="POLYSERASE-RELATED"/>
    <property type="match status" value="1"/>
</dbReference>
<dbReference type="InterPro" id="IPR001254">
    <property type="entry name" value="Trypsin_dom"/>
</dbReference>
<keyword evidence="10" id="KW-1205">Fibrinolytic toxin</keyword>
<comment type="caution">
    <text evidence="14">The sequence shown here is derived from an EMBL/GenBank/DDBJ whole genome shotgun (WGS) entry which is preliminary data.</text>
</comment>
<evidence type="ECO:0000256" key="12">
    <source>
        <dbReference type="SAM" id="SignalP"/>
    </source>
</evidence>
<keyword evidence="3" id="KW-0800">Toxin</keyword>
<dbReference type="SUPFAM" id="SSF50494">
    <property type="entry name" value="Trypsin-like serine proteases"/>
    <property type="match status" value="1"/>
</dbReference>
<dbReference type="InterPro" id="IPR018114">
    <property type="entry name" value="TRYPSIN_HIS"/>
</dbReference>
<keyword evidence="5 11" id="KW-0378">Hydrolase</keyword>
<evidence type="ECO:0000256" key="1">
    <source>
        <dbReference type="ARBA" id="ARBA00004239"/>
    </source>
</evidence>
<evidence type="ECO:0000256" key="7">
    <source>
        <dbReference type="ARBA" id="ARBA00023157"/>
    </source>
</evidence>
<proteinExistence type="inferred from homology"/>
<evidence type="ECO:0000259" key="13">
    <source>
        <dbReference type="PROSITE" id="PS50240"/>
    </source>
</evidence>
<comment type="similarity">
    <text evidence="2">Belongs to the peptidase S1 family.</text>
</comment>
<dbReference type="GO" id="GO:0090729">
    <property type="term" value="F:toxin activity"/>
    <property type="evidence" value="ECO:0007669"/>
    <property type="project" value="UniProtKB-KW"/>
</dbReference>
<keyword evidence="7" id="KW-1015">Disulfide bond</keyword>
<dbReference type="InterPro" id="IPR050430">
    <property type="entry name" value="Peptidase_S1"/>
</dbReference>
<dbReference type="PROSITE" id="PS00135">
    <property type="entry name" value="TRYPSIN_SER"/>
    <property type="match status" value="1"/>
</dbReference>
<dbReference type="PANTHER" id="PTHR24276:SF91">
    <property type="entry name" value="AT26814P-RELATED"/>
    <property type="match status" value="1"/>
</dbReference>
<evidence type="ECO:0000256" key="9">
    <source>
        <dbReference type="ARBA" id="ARBA00055534"/>
    </source>
</evidence>
<evidence type="ECO:0000256" key="2">
    <source>
        <dbReference type="ARBA" id="ARBA00007664"/>
    </source>
</evidence>
<dbReference type="FunFam" id="2.40.10.10:FF:000068">
    <property type="entry name" value="transmembrane protease serine 2"/>
    <property type="match status" value="1"/>
</dbReference>
<evidence type="ECO:0000256" key="10">
    <source>
        <dbReference type="ARBA" id="ARBA00084094"/>
    </source>
</evidence>
<organism evidence="14 15">
    <name type="scientific">Pieris macdunnoughi</name>
    <dbReference type="NCBI Taxonomy" id="345717"/>
    <lineage>
        <taxon>Eukaryota</taxon>
        <taxon>Metazoa</taxon>
        <taxon>Ecdysozoa</taxon>
        <taxon>Arthropoda</taxon>
        <taxon>Hexapoda</taxon>
        <taxon>Insecta</taxon>
        <taxon>Pterygota</taxon>
        <taxon>Neoptera</taxon>
        <taxon>Endopterygota</taxon>
        <taxon>Lepidoptera</taxon>
        <taxon>Glossata</taxon>
        <taxon>Ditrysia</taxon>
        <taxon>Papilionoidea</taxon>
        <taxon>Pieridae</taxon>
        <taxon>Pierinae</taxon>
        <taxon>Pieris</taxon>
    </lineage>
</organism>
<dbReference type="SMART" id="SM00020">
    <property type="entry name" value="Tryp_SPc"/>
    <property type="match status" value="1"/>
</dbReference>
<evidence type="ECO:0000256" key="5">
    <source>
        <dbReference type="ARBA" id="ARBA00022801"/>
    </source>
</evidence>
<dbReference type="PROSITE" id="PS50240">
    <property type="entry name" value="TRYPSIN_DOM"/>
    <property type="match status" value="1"/>
</dbReference>
<feature type="chain" id="PRO_5032372496" description="Peptidase S1 domain-containing protein" evidence="12">
    <location>
        <begin position="17"/>
        <end position="264"/>
    </location>
</feature>
<evidence type="ECO:0000313" key="14">
    <source>
        <dbReference type="EMBL" id="CAF4796580.1"/>
    </source>
</evidence>
<keyword evidence="6 11" id="KW-0720">Serine protease</keyword>
<name>A0A821P527_9NEOP</name>
<dbReference type="InterPro" id="IPR033116">
    <property type="entry name" value="TRYPSIN_SER"/>
</dbReference>
<reference evidence="14" key="1">
    <citation type="submission" date="2021-02" db="EMBL/GenBank/DDBJ databases">
        <authorList>
            <person name="Steward A R."/>
        </authorList>
    </citation>
    <scope>NUCLEOTIDE SEQUENCE</scope>
</reference>
<evidence type="ECO:0000313" key="15">
    <source>
        <dbReference type="Proteomes" id="UP000663880"/>
    </source>
</evidence>
<dbReference type="InterPro" id="IPR043504">
    <property type="entry name" value="Peptidase_S1_PA_chymotrypsin"/>
</dbReference>
<feature type="domain" description="Peptidase S1" evidence="13">
    <location>
        <begin position="29"/>
        <end position="264"/>
    </location>
</feature>
<accession>A0A821P527</accession>
<keyword evidence="8" id="KW-1199">Hemostasis impairing toxin</keyword>
<evidence type="ECO:0000256" key="11">
    <source>
        <dbReference type="RuleBase" id="RU363034"/>
    </source>
</evidence>
<dbReference type="InterPro" id="IPR009003">
    <property type="entry name" value="Peptidase_S1_PA"/>
</dbReference>
<evidence type="ECO:0000256" key="8">
    <source>
        <dbReference type="ARBA" id="ARBA00023240"/>
    </source>
</evidence>
<dbReference type="AlphaFoldDB" id="A0A821P527"/>
<dbReference type="InterPro" id="IPR001314">
    <property type="entry name" value="Peptidase_S1A"/>
</dbReference>
<keyword evidence="12" id="KW-0732">Signal</keyword>
<dbReference type="GO" id="GO:0005576">
    <property type="term" value="C:extracellular region"/>
    <property type="evidence" value="ECO:0007669"/>
    <property type="project" value="UniProtKB-SubCell"/>
</dbReference>
<evidence type="ECO:0000256" key="3">
    <source>
        <dbReference type="ARBA" id="ARBA00022656"/>
    </source>
</evidence>
<dbReference type="OrthoDB" id="9425590at2759"/>
<dbReference type="EMBL" id="CAJOBZ010000005">
    <property type="protein sequence ID" value="CAF4796580.1"/>
    <property type="molecule type" value="Genomic_DNA"/>
</dbReference>
<sequence>MRGIIGLCLVLAVATANPTTQNESRYSRIIGGDVTTIDRYPSAVALMGYDCFANVHYQMCGGAIINSRSVLTAAHCLTDIVPLYYRKMRVGSAFKNSGGVVHDVAKVIIHFEYISRTVVNDIGILRSKTSFEFNENVAPGAVAGRNYYLGDNQPIWAIGWGMMNLTTGEGAEQLREVQVYSINWNICAQRYNENGQNLGENMFCMGLLDVGGKNTCFGDSGSPVYHNNVIVGVCSWGPSPCADARFPAVNTLVSAYEDWLRANA</sequence>
<dbReference type="Gene3D" id="2.40.10.10">
    <property type="entry name" value="Trypsin-like serine proteases"/>
    <property type="match status" value="1"/>
</dbReference>
<keyword evidence="4 11" id="KW-0645">Protease</keyword>
<dbReference type="Proteomes" id="UP000663880">
    <property type="component" value="Unassembled WGS sequence"/>
</dbReference>
<dbReference type="Pfam" id="PF00089">
    <property type="entry name" value="Trypsin"/>
    <property type="match status" value="1"/>
</dbReference>
<dbReference type="GO" id="GO:0006508">
    <property type="term" value="P:proteolysis"/>
    <property type="evidence" value="ECO:0007669"/>
    <property type="project" value="UniProtKB-KW"/>
</dbReference>
<feature type="signal peptide" evidence="12">
    <location>
        <begin position="1"/>
        <end position="16"/>
    </location>
</feature>
<protein>
    <recommendedName>
        <fullName evidence="13">Peptidase S1 domain-containing protein</fullName>
    </recommendedName>
</protein>
<dbReference type="CDD" id="cd00190">
    <property type="entry name" value="Tryp_SPc"/>
    <property type="match status" value="1"/>
</dbReference>